<dbReference type="PANTHER" id="PTHR38590:SF1">
    <property type="entry name" value="BLL0828 PROTEIN"/>
    <property type="match status" value="1"/>
</dbReference>
<dbReference type="InterPro" id="IPR047216">
    <property type="entry name" value="Endonuclease_DUF559_bact"/>
</dbReference>
<dbReference type="EMBL" id="CADCVX010000591">
    <property type="protein sequence ID" value="CAA9536291.1"/>
    <property type="molecule type" value="Genomic_DNA"/>
</dbReference>
<dbReference type="SUPFAM" id="SSF52980">
    <property type="entry name" value="Restriction endonuclease-like"/>
    <property type="match status" value="1"/>
</dbReference>
<reference evidence="2" key="1">
    <citation type="submission" date="2020-02" db="EMBL/GenBank/DDBJ databases">
        <authorList>
            <person name="Meier V. D."/>
        </authorList>
    </citation>
    <scope>NUCLEOTIDE SEQUENCE</scope>
    <source>
        <strain evidence="2">AVDCRST_MAG91</strain>
    </source>
</reference>
<dbReference type="AlphaFoldDB" id="A0A6J4U286"/>
<evidence type="ECO:0000259" key="1">
    <source>
        <dbReference type="Pfam" id="PF04480"/>
    </source>
</evidence>
<name>A0A6J4U286_9SPHN</name>
<feature type="domain" description="DUF559" evidence="1">
    <location>
        <begin position="26"/>
        <end position="123"/>
    </location>
</feature>
<dbReference type="Gene3D" id="3.40.960.10">
    <property type="entry name" value="VSR Endonuclease"/>
    <property type="match status" value="1"/>
</dbReference>
<dbReference type="Pfam" id="PF04480">
    <property type="entry name" value="DUF559"/>
    <property type="match status" value="1"/>
</dbReference>
<dbReference type="InterPro" id="IPR011335">
    <property type="entry name" value="Restrct_endonuc-II-like"/>
</dbReference>
<gene>
    <name evidence="2" type="ORF">AVDCRST_MAG91-3409</name>
</gene>
<dbReference type="InterPro" id="IPR007569">
    <property type="entry name" value="DUF559"/>
</dbReference>
<dbReference type="CDD" id="cd01038">
    <property type="entry name" value="Endonuclease_DUF559"/>
    <property type="match status" value="1"/>
</dbReference>
<protein>
    <recommendedName>
        <fullName evidence="1">DUF559 domain-containing protein</fullName>
    </recommendedName>
</protein>
<proteinExistence type="predicted"/>
<accession>A0A6J4U286</accession>
<evidence type="ECO:0000313" key="2">
    <source>
        <dbReference type="EMBL" id="CAA9536291.1"/>
    </source>
</evidence>
<feature type="non-terminal residue" evidence="2">
    <location>
        <position position="146"/>
    </location>
</feature>
<organism evidence="2">
    <name type="scientific">uncultured Sphingomonadaceae bacterium</name>
    <dbReference type="NCBI Taxonomy" id="169976"/>
    <lineage>
        <taxon>Bacteria</taxon>
        <taxon>Pseudomonadati</taxon>
        <taxon>Pseudomonadota</taxon>
        <taxon>Alphaproteobacteria</taxon>
        <taxon>Sphingomonadales</taxon>
        <taxon>Sphingomonadaceae</taxon>
        <taxon>environmental samples</taxon>
    </lineage>
</organism>
<dbReference type="PANTHER" id="PTHR38590">
    <property type="entry name" value="BLL0828 PROTEIN"/>
    <property type="match status" value="1"/>
</dbReference>
<sequence length="146" mass="16372">MRGTHARGNEDGLTKRQLLRPDTVVRSRQLRRDRTPAEDRLWRALRDAFPHAKFRFQVPLGPYHADFCSHGAKLVIEADGGQHADTAEYDEARTRFLNAEGYRVICFWNNDIIQNIDGVMTVVGQPLPLCGRGRAQSAVWGGGGDS</sequence>